<evidence type="ECO:0000259" key="1">
    <source>
        <dbReference type="Pfam" id="PF01408"/>
    </source>
</evidence>
<organism evidence="3 4">
    <name type="scientific">Parapedobacter luteus</name>
    <dbReference type="NCBI Taxonomy" id="623280"/>
    <lineage>
        <taxon>Bacteria</taxon>
        <taxon>Pseudomonadati</taxon>
        <taxon>Bacteroidota</taxon>
        <taxon>Sphingobacteriia</taxon>
        <taxon>Sphingobacteriales</taxon>
        <taxon>Sphingobacteriaceae</taxon>
        <taxon>Parapedobacter</taxon>
    </lineage>
</organism>
<dbReference type="Proteomes" id="UP000190541">
    <property type="component" value="Unassembled WGS sequence"/>
</dbReference>
<evidence type="ECO:0000313" key="4">
    <source>
        <dbReference type="Proteomes" id="UP000190541"/>
    </source>
</evidence>
<dbReference type="InterPro" id="IPR050463">
    <property type="entry name" value="Gfo/Idh/MocA_oxidrdct_glycsds"/>
</dbReference>
<sequence>MNSNSRRAFLKKLGVGTAALSLGNNILASNPVMGFSAKSYRNIIGANERIHVATIGVNSRGSSMSGTFARHKNAEVSCVCDVDERAIRKAIRRVAEAGQTVVPKAEKDLRRVLEDKHIDAIYTATPDHWHAPLTIMGCQAGKHVYVEKPMAHNPAEGEMAVAAARKYNRVVQMGAQRRSAPVLTKGIQHLHDGAIGKVYMAKTWYTNTRKATFLKPGRVPSWLDYELWQGPAPRMPYQKGLIHYDWHWFWHWGTGEALNNGTHEVDVARWGLGVEFPSRISSIGGRYHFNDDWETPDTQVVTLEYPQAVIVWESRSCNGRKVEGLDRGVIFYGENGSLETGWDGYKIYDLRGKLTKEERSEAEKGALEGRNTASPSLSMDNMHVADFLDAIRNDRHPNCDIELGYKSTVAMLLSNIAWRLKRDLRINPENGHIIGDAAAQELWSRTYEPGWEPKI</sequence>
<keyword evidence="4" id="KW-1185">Reference proteome</keyword>
<dbReference type="Gene3D" id="3.30.360.10">
    <property type="entry name" value="Dihydrodipicolinate Reductase, domain 2"/>
    <property type="match status" value="1"/>
</dbReference>
<dbReference type="RefSeq" id="WP_079718402.1">
    <property type="nucleotide sequence ID" value="NZ_FUYS01000013.1"/>
</dbReference>
<dbReference type="InterPro" id="IPR019546">
    <property type="entry name" value="TAT_signal_bac_arc"/>
</dbReference>
<dbReference type="SUPFAM" id="SSF51735">
    <property type="entry name" value="NAD(P)-binding Rossmann-fold domains"/>
    <property type="match status" value="1"/>
</dbReference>
<feature type="domain" description="Gfo/Idh/MocA-like oxidoreductase C-terminal" evidence="2">
    <location>
        <begin position="241"/>
        <end position="407"/>
    </location>
</feature>
<reference evidence="3 4" key="1">
    <citation type="submission" date="2017-02" db="EMBL/GenBank/DDBJ databases">
        <authorList>
            <person name="Peterson S.W."/>
        </authorList>
    </citation>
    <scope>NUCLEOTIDE SEQUENCE [LARGE SCALE GENOMIC DNA]</scope>
    <source>
        <strain evidence="3 4">DSM 22899</strain>
    </source>
</reference>
<protein>
    <submittedName>
        <fullName evidence="3">Tat (Twin-arginine translocation) pathway signal sequence</fullName>
    </submittedName>
</protein>
<feature type="domain" description="Gfo/Idh/MocA-like oxidoreductase N-terminal" evidence="1">
    <location>
        <begin position="50"/>
        <end position="174"/>
    </location>
</feature>
<dbReference type="InterPro" id="IPR006311">
    <property type="entry name" value="TAT_signal"/>
</dbReference>
<dbReference type="Pfam" id="PF01408">
    <property type="entry name" value="GFO_IDH_MocA"/>
    <property type="match status" value="1"/>
</dbReference>
<dbReference type="NCBIfam" id="TIGR01409">
    <property type="entry name" value="TAT_signal_seq"/>
    <property type="match status" value="1"/>
</dbReference>
<dbReference type="InterPro" id="IPR036291">
    <property type="entry name" value="NAD(P)-bd_dom_sf"/>
</dbReference>
<evidence type="ECO:0000313" key="3">
    <source>
        <dbReference type="EMBL" id="SKB90972.1"/>
    </source>
</evidence>
<evidence type="ECO:0000259" key="2">
    <source>
        <dbReference type="Pfam" id="PF02894"/>
    </source>
</evidence>
<dbReference type="EMBL" id="FUYS01000013">
    <property type="protein sequence ID" value="SKB90972.1"/>
    <property type="molecule type" value="Genomic_DNA"/>
</dbReference>
<dbReference type="InterPro" id="IPR000683">
    <property type="entry name" value="Gfo/Idh/MocA-like_OxRdtase_N"/>
</dbReference>
<dbReference type="InterPro" id="IPR004104">
    <property type="entry name" value="Gfo/Idh/MocA-like_OxRdtase_C"/>
</dbReference>
<dbReference type="GO" id="GO:0000166">
    <property type="term" value="F:nucleotide binding"/>
    <property type="evidence" value="ECO:0007669"/>
    <property type="project" value="InterPro"/>
</dbReference>
<gene>
    <name evidence="3" type="ORF">SAMN05660226_03778</name>
</gene>
<dbReference type="SUPFAM" id="SSF55347">
    <property type="entry name" value="Glyceraldehyde-3-phosphate dehydrogenase-like, C-terminal domain"/>
    <property type="match status" value="1"/>
</dbReference>
<dbReference type="PANTHER" id="PTHR43818:SF5">
    <property type="entry name" value="OXIDOREDUCTASE FAMILY PROTEIN"/>
    <property type="match status" value="1"/>
</dbReference>
<dbReference type="PROSITE" id="PS51318">
    <property type="entry name" value="TAT"/>
    <property type="match status" value="1"/>
</dbReference>
<dbReference type="Gene3D" id="3.40.50.720">
    <property type="entry name" value="NAD(P)-binding Rossmann-like Domain"/>
    <property type="match status" value="1"/>
</dbReference>
<dbReference type="STRING" id="623280.SAMN05660226_03778"/>
<dbReference type="PANTHER" id="PTHR43818">
    <property type="entry name" value="BCDNA.GH03377"/>
    <property type="match status" value="1"/>
</dbReference>
<dbReference type="AlphaFoldDB" id="A0A1T5F440"/>
<dbReference type="Pfam" id="PF02894">
    <property type="entry name" value="GFO_IDH_MocA_C"/>
    <property type="match status" value="1"/>
</dbReference>
<accession>A0A1T5F440</accession>
<name>A0A1T5F440_9SPHI</name>
<proteinExistence type="predicted"/>
<dbReference type="OrthoDB" id="726883at2"/>